<dbReference type="Proteomes" id="UP000758155">
    <property type="component" value="Unassembled WGS sequence"/>
</dbReference>
<accession>A0A9P4WWY3</accession>
<dbReference type="EMBL" id="SWKV01000009">
    <property type="protein sequence ID" value="KAF3044366.1"/>
    <property type="molecule type" value="Genomic_DNA"/>
</dbReference>
<reference evidence="1" key="1">
    <citation type="submission" date="2019-04" db="EMBL/GenBank/DDBJ databases">
        <title>Sequencing of skin fungus with MAO and IRED activity.</title>
        <authorList>
            <person name="Marsaioli A.J."/>
            <person name="Bonatto J.M.C."/>
            <person name="Reis Junior O."/>
        </authorList>
    </citation>
    <scope>NUCLEOTIDE SEQUENCE</scope>
    <source>
        <strain evidence="1">28M1</strain>
    </source>
</reference>
<name>A0A9P4WWY3_9PLEO</name>
<dbReference type="OrthoDB" id="3946766at2759"/>
<evidence type="ECO:0000313" key="1">
    <source>
        <dbReference type="EMBL" id="KAF3044366.1"/>
    </source>
</evidence>
<gene>
    <name evidence="1" type="ORF">E8E12_009677</name>
</gene>
<protein>
    <submittedName>
        <fullName evidence="1">Uncharacterized protein</fullName>
    </submittedName>
</protein>
<sequence>MSFFDEMDLDLPTTVRFDDPVAIPLPEEQAADVATTRDTSAETEAVVRTRSAREKYVDVAEIPAAFKLQEGKQIAYDPYVKSIDCSGDVNLVHGQYRKSDNESFKELKVRAAEPAGVIFRDILEASKVPVSMGHLPESSPTEEDKKLICVRVSYLTSTQFTGLRLHVARPGKKDVSYRIFGKSIKMMEKDGKKIVAAQTVSFGASTEEDKQMISKALYGHRVLTPLADNEDLLATQCALGSRGSFVGISDAEIDKLVAKYGDVEQQKQMKPHELLIVRLHKTRAMIIARRVTPVGKKLNKDKPLNAKPFVDYFSAAMWLNVRHGALWFYRLQASTGTSLMDRGFPLDKNDAEEMVSCRPWEWVSLPQVLEYPDADSLAFLASLGVVREAEHKRAVIKQMVDSRDGEMEALFRPVKGRPGHYLVDVSVSPHVKNENAWKDLKPAVETTLTVKILDEDFMHTFKGQVVDDFFGNTEVQLQCFYTAIWVF</sequence>
<proteinExistence type="predicted"/>
<evidence type="ECO:0000313" key="2">
    <source>
        <dbReference type="Proteomes" id="UP000758155"/>
    </source>
</evidence>
<organism evidence="1 2">
    <name type="scientific">Didymella heteroderae</name>
    <dbReference type="NCBI Taxonomy" id="1769908"/>
    <lineage>
        <taxon>Eukaryota</taxon>
        <taxon>Fungi</taxon>
        <taxon>Dikarya</taxon>
        <taxon>Ascomycota</taxon>
        <taxon>Pezizomycotina</taxon>
        <taxon>Dothideomycetes</taxon>
        <taxon>Pleosporomycetidae</taxon>
        <taxon>Pleosporales</taxon>
        <taxon>Pleosporineae</taxon>
        <taxon>Didymellaceae</taxon>
        <taxon>Didymella</taxon>
    </lineage>
</organism>
<dbReference type="AlphaFoldDB" id="A0A9P4WWY3"/>
<keyword evidence="2" id="KW-1185">Reference proteome</keyword>
<comment type="caution">
    <text evidence="1">The sequence shown here is derived from an EMBL/GenBank/DDBJ whole genome shotgun (WGS) entry which is preliminary data.</text>
</comment>